<dbReference type="RefSeq" id="WP_344877508.1">
    <property type="nucleotide sequence ID" value="NZ_BAAAZP010000058.1"/>
</dbReference>
<dbReference type="SUPFAM" id="SSF53474">
    <property type="entry name" value="alpha/beta-Hydrolases"/>
    <property type="match status" value="1"/>
</dbReference>
<organism evidence="5 6">
    <name type="scientific">Nonomuraea antimicrobica</name>
    <dbReference type="NCBI Taxonomy" id="561173"/>
    <lineage>
        <taxon>Bacteria</taxon>
        <taxon>Bacillati</taxon>
        <taxon>Actinomycetota</taxon>
        <taxon>Actinomycetes</taxon>
        <taxon>Streptosporangiales</taxon>
        <taxon>Streptosporangiaceae</taxon>
        <taxon>Nonomuraea</taxon>
    </lineage>
</organism>
<dbReference type="EMBL" id="BAAAZP010000058">
    <property type="protein sequence ID" value="GAA3664813.1"/>
    <property type="molecule type" value="Genomic_DNA"/>
</dbReference>
<evidence type="ECO:0000256" key="2">
    <source>
        <dbReference type="ARBA" id="ARBA00022801"/>
    </source>
</evidence>
<feature type="chain" id="PRO_5046926005" evidence="3">
    <location>
        <begin position="29"/>
        <end position="491"/>
    </location>
</feature>
<dbReference type="Proteomes" id="UP001500902">
    <property type="component" value="Unassembled WGS sequence"/>
</dbReference>
<keyword evidence="6" id="KW-1185">Reference proteome</keyword>
<dbReference type="InterPro" id="IPR051601">
    <property type="entry name" value="Serine_prot/Carboxylest_S33"/>
</dbReference>
<comment type="caution">
    <text evidence="5">The sequence shown here is derived from an EMBL/GenBank/DDBJ whole genome shotgun (WGS) entry which is preliminary data.</text>
</comment>
<evidence type="ECO:0000313" key="6">
    <source>
        <dbReference type="Proteomes" id="UP001500902"/>
    </source>
</evidence>
<sequence>MNRLPMFLAVASASVIGLGGGASASASASASAPAPGGLSWHDCADRPGAECGVIKVPLDWSAPSDAKIELTVVRRKATDPTARVGTLFYNPGGPGVPGALLVRDYASDTFSEELRRRFDIVGIDPRGVGESTPTVRCGLPVHDPEISEFPKSQTAYERLVASNTIVGRSCRQGTGPLLGHLDTASVARDFDAVRAALGVAKVSFFGKSYGSMLGARYARLFPDRVRTMALDGAVDQGLPTSRLVTDAAQAVEDSFDRFTAWCEGTTACALHGRDVGKVWDSLVAAAEREPIGVRGGRPLTAEELRYSAYAFLTNTPQFAGGLATAITQAEQADAKLFASMRAQALEDPVSTAAYRSILCSDVDPQLRGYHDVRNRMRQVLKAAPHMRGTSEFWDMTVGCVGWPIPPARAPHESSIKGLPPVLVVGNTHDPATPLRWARSLSARIQGSGLLTNDSDGHTAYRRSACATRHIDAYLVTGKLPATGTVCKNEIS</sequence>
<feature type="domain" description="Peptidase S33 tripeptidyl aminopeptidase-like C-terminal" evidence="4">
    <location>
        <begin position="394"/>
        <end position="486"/>
    </location>
</feature>
<dbReference type="InterPro" id="IPR029058">
    <property type="entry name" value="AB_hydrolase_fold"/>
</dbReference>
<name>A0ABP7BPZ5_9ACTN</name>
<keyword evidence="3" id="KW-0732">Signal</keyword>
<proteinExistence type="inferred from homology"/>
<dbReference type="InterPro" id="IPR013595">
    <property type="entry name" value="Pept_S33_TAP-like_C"/>
</dbReference>
<evidence type="ECO:0000259" key="4">
    <source>
        <dbReference type="Pfam" id="PF08386"/>
    </source>
</evidence>
<dbReference type="GO" id="GO:0016787">
    <property type="term" value="F:hydrolase activity"/>
    <property type="evidence" value="ECO:0007669"/>
    <property type="project" value="UniProtKB-KW"/>
</dbReference>
<evidence type="ECO:0000256" key="3">
    <source>
        <dbReference type="SAM" id="SignalP"/>
    </source>
</evidence>
<gene>
    <name evidence="5" type="ORF">GCM10022224_031270</name>
</gene>
<feature type="signal peptide" evidence="3">
    <location>
        <begin position="1"/>
        <end position="28"/>
    </location>
</feature>
<dbReference type="PANTHER" id="PTHR43248:SF30">
    <property type="entry name" value="AB HYDROLASE-1 DOMAIN-CONTAINING PROTEIN"/>
    <property type="match status" value="1"/>
</dbReference>
<keyword evidence="2 5" id="KW-0378">Hydrolase</keyword>
<accession>A0ABP7BPZ5</accession>
<evidence type="ECO:0000313" key="5">
    <source>
        <dbReference type="EMBL" id="GAA3664813.1"/>
    </source>
</evidence>
<dbReference type="Gene3D" id="3.40.50.1820">
    <property type="entry name" value="alpha/beta hydrolase"/>
    <property type="match status" value="1"/>
</dbReference>
<comment type="similarity">
    <text evidence="1">Belongs to the peptidase S33 family.</text>
</comment>
<reference evidence="6" key="1">
    <citation type="journal article" date="2019" name="Int. J. Syst. Evol. Microbiol.">
        <title>The Global Catalogue of Microorganisms (GCM) 10K type strain sequencing project: providing services to taxonomists for standard genome sequencing and annotation.</title>
        <authorList>
            <consortium name="The Broad Institute Genomics Platform"/>
            <consortium name="The Broad Institute Genome Sequencing Center for Infectious Disease"/>
            <person name="Wu L."/>
            <person name="Ma J."/>
        </authorList>
    </citation>
    <scope>NUCLEOTIDE SEQUENCE [LARGE SCALE GENOMIC DNA]</scope>
    <source>
        <strain evidence="6">JCM 16904</strain>
    </source>
</reference>
<evidence type="ECO:0000256" key="1">
    <source>
        <dbReference type="ARBA" id="ARBA00010088"/>
    </source>
</evidence>
<dbReference type="Pfam" id="PF08386">
    <property type="entry name" value="Abhydrolase_4"/>
    <property type="match status" value="1"/>
</dbReference>
<dbReference type="PANTHER" id="PTHR43248">
    <property type="entry name" value="2-SUCCINYL-6-HYDROXY-2,4-CYCLOHEXADIENE-1-CARBOXYLATE SYNTHASE"/>
    <property type="match status" value="1"/>
</dbReference>
<protein>
    <submittedName>
        <fullName evidence="5">Alpha/beta hydrolase</fullName>
    </submittedName>
</protein>